<feature type="chain" id="PRO_5045353350" evidence="2">
    <location>
        <begin position="19"/>
        <end position="217"/>
    </location>
</feature>
<feature type="signal peptide" evidence="2">
    <location>
        <begin position="1"/>
        <end position="18"/>
    </location>
</feature>
<feature type="region of interest" description="Disordered" evidence="1">
    <location>
        <begin position="146"/>
        <end position="175"/>
    </location>
</feature>
<keyword evidence="2" id="KW-0732">Signal</keyword>
<evidence type="ECO:0000313" key="3">
    <source>
        <dbReference type="EMBL" id="CAH2986485.1"/>
    </source>
</evidence>
<dbReference type="EMBL" id="OU963914">
    <property type="protein sequence ID" value="CAH2986485.1"/>
    <property type="molecule type" value="Genomic_DNA"/>
</dbReference>
<organism evidence="3 4">
    <name type="scientific">Chilo suppressalis</name>
    <name type="common">Asiatic rice borer moth</name>
    <dbReference type="NCBI Taxonomy" id="168631"/>
    <lineage>
        <taxon>Eukaryota</taxon>
        <taxon>Metazoa</taxon>
        <taxon>Ecdysozoa</taxon>
        <taxon>Arthropoda</taxon>
        <taxon>Hexapoda</taxon>
        <taxon>Insecta</taxon>
        <taxon>Pterygota</taxon>
        <taxon>Neoptera</taxon>
        <taxon>Endopterygota</taxon>
        <taxon>Lepidoptera</taxon>
        <taxon>Glossata</taxon>
        <taxon>Ditrysia</taxon>
        <taxon>Pyraloidea</taxon>
        <taxon>Crambidae</taxon>
        <taxon>Crambinae</taxon>
        <taxon>Chilo</taxon>
    </lineage>
</organism>
<evidence type="ECO:0000256" key="2">
    <source>
        <dbReference type="SAM" id="SignalP"/>
    </source>
</evidence>
<name>A0ABN8L971_CHISP</name>
<feature type="compositionally biased region" description="Acidic residues" evidence="1">
    <location>
        <begin position="160"/>
        <end position="175"/>
    </location>
</feature>
<keyword evidence="4" id="KW-1185">Reference proteome</keyword>
<evidence type="ECO:0000256" key="1">
    <source>
        <dbReference type="SAM" id="MobiDB-lite"/>
    </source>
</evidence>
<evidence type="ECO:0000313" key="4">
    <source>
        <dbReference type="Proteomes" id="UP001153292"/>
    </source>
</evidence>
<proteinExistence type="predicted"/>
<reference evidence="3" key="1">
    <citation type="submission" date="2021-12" db="EMBL/GenBank/DDBJ databases">
        <authorList>
            <person name="King R."/>
        </authorList>
    </citation>
    <scope>NUCLEOTIDE SEQUENCE</scope>
</reference>
<sequence>MRSALLILTLLAYQPCHSRPAEEESVVSVYTTQGTTSGTHPPLDVYHQIANNIAERITSPIYRFLGLGKNKTVSLTTTTKHSWEKIEILDDGFEEATKSSYLPVDNDISRGRDVEELSVQGLRKSDVKPEKLTLYSSYLPVKSNLENLGNDTNNDADSKSEDDDDDGLTLDDVNGDDDGSDDNIFYYFLELLGSLAQLLWGSISAVFNGSSSNNNSS</sequence>
<dbReference type="Proteomes" id="UP001153292">
    <property type="component" value="Chromosome 21"/>
</dbReference>
<gene>
    <name evidence="3" type="ORF">CHILSU_LOCUS6200</name>
</gene>
<protein>
    <submittedName>
        <fullName evidence="3">Uncharacterized protein</fullName>
    </submittedName>
</protein>
<accession>A0ABN8L971</accession>